<feature type="transmembrane region" description="Helical" evidence="2">
    <location>
        <begin position="283"/>
        <end position="305"/>
    </location>
</feature>
<dbReference type="RefSeq" id="WP_190221660.1">
    <property type="nucleotide sequence ID" value="NZ_BNDW01000120.1"/>
</dbReference>
<feature type="transmembrane region" description="Helical" evidence="2">
    <location>
        <begin position="435"/>
        <end position="457"/>
    </location>
</feature>
<feature type="region of interest" description="Disordered" evidence="1">
    <location>
        <begin position="1071"/>
        <end position="1090"/>
    </location>
</feature>
<feature type="transmembrane region" description="Helical" evidence="2">
    <location>
        <begin position="240"/>
        <end position="258"/>
    </location>
</feature>
<feature type="region of interest" description="Disordered" evidence="1">
    <location>
        <begin position="678"/>
        <end position="712"/>
    </location>
</feature>
<feature type="transmembrane region" description="Helical" evidence="2">
    <location>
        <begin position="391"/>
        <end position="412"/>
    </location>
</feature>
<feature type="transmembrane region" description="Helical" evidence="2">
    <location>
        <begin position="512"/>
        <end position="531"/>
    </location>
</feature>
<proteinExistence type="predicted"/>
<dbReference type="EMBL" id="BNDW01000120">
    <property type="protein sequence ID" value="GHI28169.1"/>
    <property type="molecule type" value="Genomic_DNA"/>
</dbReference>
<keyword evidence="2" id="KW-0472">Membrane</keyword>
<sequence length="1106" mass="116091">MSNPVAAAVQGAGRAWRWGWRWWVPTLAAGSLLVMSEISQLLGTLSTGGHFSYDMGALTGPPGLLPVDPGERIDAIRAWTAWAGQASPDASSGEAHLAGWLALHLALDFVFFAPALAFGLYKLLHRVLGLRKEQGTSRAVPCPDGLVKVLVLLYLLADLAETATTGGLVHAGLSGGGGLSAWAWAVTVLSWFKWLALGAAVFLAVAVLVVDVLPVRLTRWFIRWQCGFSASTRSWTRHRVQLVAVACLAALVVLPGGGPLEQFPDIQRAWVHQGEDPFRAGDVVGPVITLLGLSLALWVAGRWALLDGEPGERRRAHGIAVPLAVFGATLLVVCCFWPVFSAQHWNQKFGALAIPLIALVTALAGLFVRGPGPAPGVVRPPTWNRGRVEGIGRALTIMPLLIASLGLVRSFARPVLLGSLVEGAGVSTGGLRFCFWAGVVLSLVVPPALHAFLWWWDRILFGAADGTPTSGATSRRELVPMITGGVLLAVTAFFGVLTAVDPLGWGSRLRTLGVLSLFLTTVVLLCAAFVRRAETRMPYRAFRALRFRSTPIWLPVLAVLVTQSMLDTTGVYHAVRLKAPGAPAPTSPPSFSSRAEFADWYEDAAKCRDGLPEETTGNALPMLFVAAAGGGIRAAYWTSSGMDRLTEASPCTTPSVFGLSGVSGGSLGFSAYALSGRAPGAGGDTPQDPAPGAAAPGARSGPAVEADPTAPARSREIVRRLADEDALAANVAALLYRDGTRAFHGMNRMLDQVVGDRASVFERAWERSWPGADNAWEKDYFTVTGHPPHGRDRAAASGPVLILNGTDVRSGCRIAVSAHRTAGGATGDGGLRCRKAVVSRPASDPQFTTATIDALGYTDPADCRTDDAGLRVSTAAHLSARFAYVSPSGTMYRCVPRGNGAGGDAERVAESVSSIDGGNLEGSGIAALLELWSAVEPAVADHNRRVGTAEGAGTRYVVPLLVFLDNHYSVETPEPALVPADELLAPLTGLKAAEVAARSTTLQQAALMRFSGPLPGLGPDTKVSAGRTRPVDVRSFLVAPRSQPQVTAPLGWVLSDLTIASMDDQMNALAAAPDPSLPHPAPGGTSLTAGDLATARRLLTGPLDVS</sequence>
<evidence type="ECO:0000256" key="2">
    <source>
        <dbReference type="SAM" id="Phobius"/>
    </source>
</evidence>
<keyword evidence="2" id="KW-1133">Transmembrane helix</keyword>
<keyword evidence="2" id="KW-0812">Transmembrane</keyword>
<feature type="transmembrane region" description="Helical" evidence="2">
    <location>
        <begin position="352"/>
        <end position="370"/>
    </location>
</feature>
<comment type="caution">
    <text evidence="3">The sequence shown here is derived from an EMBL/GenBank/DDBJ whole genome shotgun (WGS) entry which is preliminary data.</text>
</comment>
<feature type="transmembrane region" description="Helical" evidence="2">
    <location>
        <begin position="97"/>
        <end position="124"/>
    </location>
</feature>
<evidence type="ECO:0000313" key="3">
    <source>
        <dbReference type="EMBL" id="GHI28169.1"/>
    </source>
</evidence>
<evidence type="ECO:0008006" key="5">
    <source>
        <dbReference type="Google" id="ProtNLM"/>
    </source>
</evidence>
<evidence type="ECO:0000313" key="4">
    <source>
        <dbReference type="Proteomes" id="UP001052739"/>
    </source>
</evidence>
<protein>
    <recommendedName>
        <fullName evidence="5">PNPLA domain-containing protein</fullName>
    </recommendedName>
</protein>
<feature type="compositionally biased region" description="Low complexity" evidence="1">
    <location>
        <begin position="684"/>
        <end position="703"/>
    </location>
</feature>
<evidence type="ECO:0000256" key="1">
    <source>
        <dbReference type="SAM" id="MobiDB-lite"/>
    </source>
</evidence>
<accession>A0ABQ3PT21</accession>
<feature type="transmembrane region" description="Helical" evidence="2">
    <location>
        <begin position="191"/>
        <end position="213"/>
    </location>
</feature>
<name>A0ABQ3PT21_9ACTN</name>
<feature type="transmembrane region" description="Helical" evidence="2">
    <location>
        <begin position="478"/>
        <end position="500"/>
    </location>
</feature>
<dbReference type="Proteomes" id="UP001052739">
    <property type="component" value="Unassembled WGS sequence"/>
</dbReference>
<gene>
    <name evidence="3" type="ORF">Shyd_95400</name>
</gene>
<feature type="transmembrane region" description="Helical" evidence="2">
    <location>
        <begin position="317"/>
        <end position="340"/>
    </location>
</feature>
<reference evidence="3" key="1">
    <citation type="submission" date="2024-05" db="EMBL/GenBank/DDBJ databases">
        <title>Whole genome shotgun sequence of Streptomyces hydrogenans NBRC 13475.</title>
        <authorList>
            <person name="Komaki H."/>
            <person name="Tamura T."/>
        </authorList>
    </citation>
    <scope>NUCLEOTIDE SEQUENCE</scope>
    <source>
        <strain evidence="3">NBRC 13475</strain>
    </source>
</reference>
<keyword evidence="4" id="KW-1185">Reference proteome</keyword>
<feature type="transmembrane region" description="Helical" evidence="2">
    <location>
        <begin position="552"/>
        <end position="575"/>
    </location>
</feature>
<organism evidence="3 4">
    <name type="scientific">Streptomyces hydrogenans</name>
    <dbReference type="NCBI Taxonomy" id="1873719"/>
    <lineage>
        <taxon>Bacteria</taxon>
        <taxon>Bacillati</taxon>
        <taxon>Actinomycetota</taxon>
        <taxon>Actinomycetes</taxon>
        <taxon>Kitasatosporales</taxon>
        <taxon>Streptomycetaceae</taxon>
        <taxon>Streptomyces</taxon>
    </lineage>
</organism>